<dbReference type="InterPro" id="IPR000067">
    <property type="entry name" value="FlgMring_FliF"/>
</dbReference>
<accession>A0A7X0MPT4</accession>
<comment type="caution">
    <text evidence="14">The sequence shown here is derived from an EMBL/GenBank/DDBJ whole genome shotgun (WGS) entry which is preliminary data.</text>
</comment>
<comment type="function">
    <text evidence="9">The M ring may be actively involved in energy transduction.</text>
</comment>
<dbReference type="GO" id="GO:0009431">
    <property type="term" value="C:bacterial-type flagellum basal body, MS ring"/>
    <property type="evidence" value="ECO:0007669"/>
    <property type="project" value="InterPro"/>
</dbReference>
<keyword evidence="14" id="KW-0966">Cell projection</keyword>
<reference evidence="14 15" key="1">
    <citation type="submission" date="2020-08" db="EMBL/GenBank/DDBJ databases">
        <title>The Agave Microbiome: Exploring the role of microbial communities in plant adaptations to desert environments.</title>
        <authorList>
            <person name="Partida-Martinez L.P."/>
        </authorList>
    </citation>
    <scope>NUCLEOTIDE SEQUENCE [LARGE SCALE GENOMIC DNA]</scope>
    <source>
        <strain evidence="14 15">AS3.13</strain>
    </source>
</reference>
<dbReference type="InterPro" id="IPR013556">
    <property type="entry name" value="Flag_M-ring_C"/>
</dbReference>
<feature type="transmembrane region" description="Helical" evidence="11">
    <location>
        <begin position="412"/>
        <end position="431"/>
    </location>
</feature>
<protein>
    <recommendedName>
        <fullName evidence="9">Flagellar M-ring protein</fullName>
    </recommendedName>
</protein>
<name>A0A7X0MPT4_9SPHN</name>
<keyword evidence="14" id="KW-0282">Flagellum</keyword>
<feature type="domain" description="Flagellar M-ring N-terminal" evidence="12">
    <location>
        <begin position="33"/>
        <end position="203"/>
    </location>
</feature>
<dbReference type="PANTHER" id="PTHR30046">
    <property type="entry name" value="FLAGELLAR M-RING PROTEIN"/>
    <property type="match status" value="1"/>
</dbReference>
<dbReference type="GO" id="GO:0005886">
    <property type="term" value="C:plasma membrane"/>
    <property type="evidence" value="ECO:0007669"/>
    <property type="project" value="UniProtKB-SubCell"/>
</dbReference>
<evidence type="ECO:0000256" key="1">
    <source>
        <dbReference type="ARBA" id="ARBA00004117"/>
    </source>
</evidence>
<evidence type="ECO:0000256" key="11">
    <source>
        <dbReference type="SAM" id="Phobius"/>
    </source>
</evidence>
<feature type="region of interest" description="Disordered" evidence="10">
    <location>
        <begin position="279"/>
        <end position="338"/>
    </location>
</feature>
<evidence type="ECO:0000256" key="9">
    <source>
        <dbReference type="PIRNR" id="PIRNR004862"/>
    </source>
</evidence>
<comment type="subcellular location">
    <subcellularLocation>
        <location evidence="1 9">Bacterial flagellum basal body</location>
    </subcellularLocation>
    <subcellularLocation>
        <location evidence="2">Cell membrane</location>
        <topology evidence="2">Multi-pass membrane protein</topology>
    </subcellularLocation>
</comment>
<evidence type="ECO:0000256" key="3">
    <source>
        <dbReference type="ARBA" id="ARBA00007971"/>
    </source>
</evidence>
<evidence type="ECO:0000256" key="8">
    <source>
        <dbReference type="ARBA" id="ARBA00023143"/>
    </source>
</evidence>
<keyword evidence="8 9" id="KW-0975">Bacterial flagellum</keyword>
<evidence type="ECO:0000256" key="7">
    <source>
        <dbReference type="ARBA" id="ARBA00023136"/>
    </source>
</evidence>
<evidence type="ECO:0000256" key="10">
    <source>
        <dbReference type="SAM" id="MobiDB-lite"/>
    </source>
</evidence>
<reference evidence="14 15" key="2">
    <citation type="submission" date="2020-08" db="EMBL/GenBank/DDBJ databases">
        <authorList>
            <person name="Partida-Martinez L."/>
            <person name="Huntemann M."/>
            <person name="Clum A."/>
            <person name="Wang J."/>
            <person name="Palaniappan K."/>
            <person name="Ritter S."/>
            <person name="Chen I.-M."/>
            <person name="Stamatis D."/>
            <person name="Reddy T."/>
            <person name="O'Malley R."/>
            <person name="Daum C."/>
            <person name="Shapiro N."/>
            <person name="Ivanova N."/>
            <person name="Kyrpides N."/>
            <person name="Woyke T."/>
        </authorList>
    </citation>
    <scope>NUCLEOTIDE SEQUENCE [LARGE SCALE GENOMIC DNA]</scope>
    <source>
        <strain evidence="14 15">AS3.13</strain>
    </source>
</reference>
<evidence type="ECO:0000256" key="4">
    <source>
        <dbReference type="ARBA" id="ARBA00022475"/>
    </source>
</evidence>
<proteinExistence type="inferred from homology"/>
<evidence type="ECO:0000313" key="15">
    <source>
        <dbReference type="Proteomes" id="UP000522313"/>
    </source>
</evidence>
<dbReference type="GO" id="GO:0003774">
    <property type="term" value="F:cytoskeletal motor activity"/>
    <property type="evidence" value="ECO:0007669"/>
    <property type="project" value="InterPro"/>
</dbReference>
<gene>
    <name evidence="14" type="ORF">F4693_002388</name>
</gene>
<keyword evidence="6 11" id="KW-1133">Transmembrane helix</keyword>
<dbReference type="Pfam" id="PF01514">
    <property type="entry name" value="YscJ_FliF"/>
    <property type="match status" value="1"/>
</dbReference>
<keyword evidence="5 11" id="KW-0812">Transmembrane</keyword>
<keyword evidence="7 11" id="KW-0472">Membrane</keyword>
<evidence type="ECO:0000259" key="12">
    <source>
        <dbReference type="Pfam" id="PF01514"/>
    </source>
</evidence>
<dbReference type="AlphaFoldDB" id="A0A7X0MPT4"/>
<sequence length="518" mass="55045">MIAQLGTRRLMIMGGVALAVLIGVGALALRGASPDMGYLYTDLDPSSAQSITEKLKAQSVPFQMSPDGTAVMAPVDRLAELRMQLAGEKLGGKIGYEILDAEQPFGVSSSREKLNETRAIEGELARSVESLQNVDKARVHIVMPDRDMFSTQERKATAAVTLKTRGRLSNESVQAIRYLVASSMPDLSPDSISVVDQQGALLARAGDPAAGTSSQIEERQASLEAHLREQVERLLEPVVGTGKVHAQIAARLDRDETREEADTYDPDQQVIAHQVTVESNDQNQQNQASAPGASVSSQLPDSAGPINGGGGDSQRSTKSDTSEDTSYQNSRKHSISVRTPGKIDRLTVAVMIDTGGKPLSEQQNQRLTRLVQNAVGFDSERGDSVIVEGMPFVAPADLDGASGKLPFGLTPATLIGFAKIILIGGLLLVGLRMALNRLRPLAAEAAAPIALTAQPVDGAAAPELIESGADPDVPMLDQEIDLAQVDGRVRLSAIKKIGEVIAKNPTESTSVIRNWMNA</sequence>
<dbReference type="EMBL" id="JACHBT010000012">
    <property type="protein sequence ID" value="MBB6505400.1"/>
    <property type="molecule type" value="Genomic_DNA"/>
</dbReference>
<dbReference type="Gene3D" id="3.30.300.30">
    <property type="match status" value="1"/>
</dbReference>
<dbReference type="Proteomes" id="UP000522313">
    <property type="component" value="Unassembled WGS sequence"/>
</dbReference>
<dbReference type="InterPro" id="IPR045851">
    <property type="entry name" value="AMP-bd_C_sf"/>
</dbReference>
<evidence type="ECO:0000259" key="13">
    <source>
        <dbReference type="Pfam" id="PF08345"/>
    </source>
</evidence>
<evidence type="ECO:0000313" key="14">
    <source>
        <dbReference type="EMBL" id="MBB6505400.1"/>
    </source>
</evidence>
<keyword evidence="4" id="KW-1003">Cell membrane</keyword>
<dbReference type="NCBIfam" id="TIGR00206">
    <property type="entry name" value="fliF"/>
    <property type="match status" value="1"/>
</dbReference>
<dbReference type="InterPro" id="IPR043427">
    <property type="entry name" value="YscJ/FliF"/>
</dbReference>
<evidence type="ECO:0000256" key="5">
    <source>
        <dbReference type="ARBA" id="ARBA00022692"/>
    </source>
</evidence>
<dbReference type="Pfam" id="PF08345">
    <property type="entry name" value="YscJ_FliF_C"/>
    <property type="match status" value="1"/>
</dbReference>
<feature type="domain" description="Flagellar M-ring C-terminal" evidence="13">
    <location>
        <begin position="235"/>
        <end position="392"/>
    </location>
</feature>
<evidence type="ECO:0000256" key="6">
    <source>
        <dbReference type="ARBA" id="ARBA00022989"/>
    </source>
</evidence>
<dbReference type="GO" id="GO:0071973">
    <property type="term" value="P:bacterial-type flagellum-dependent cell motility"/>
    <property type="evidence" value="ECO:0007669"/>
    <property type="project" value="InterPro"/>
</dbReference>
<comment type="similarity">
    <text evidence="3 9">Belongs to the FliF family.</text>
</comment>
<dbReference type="PIRSF" id="PIRSF004862">
    <property type="entry name" value="FliF"/>
    <property type="match status" value="1"/>
</dbReference>
<dbReference type="PANTHER" id="PTHR30046:SF0">
    <property type="entry name" value="FLAGELLAR M-RING PROTEIN"/>
    <property type="match status" value="1"/>
</dbReference>
<dbReference type="PRINTS" id="PR01009">
    <property type="entry name" value="FLGMRINGFLIF"/>
</dbReference>
<dbReference type="InterPro" id="IPR006182">
    <property type="entry name" value="FliF_N_dom"/>
</dbReference>
<keyword evidence="14" id="KW-0969">Cilium</keyword>
<organism evidence="14 15">
    <name type="scientific">Sphingomonas endophytica</name>
    <dbReference type="NCBI Taxonomy" id="869719"/>
    <lineage>
        <taxon>Bacteria</taxon>
        <taxon>Pseudomonadati</taxon>
        <taxon>Pseudomonadota</taxon>
        <taxon>Alphaproteobacteria</taxon>
        <taxon>Sphingomonadales</taxon>
        <taxon>Sphingomonadaceae</taxon>
        <taxon>Sphingomonas</taxon>
    </lineage>
</organism>
<evidence type="ECO:0000256" key="2">
    <source>
        <dbReference type="ARBA" id="ARBA00004651"/>
    </source>
</evidence>